<feature type="region of interest" description="Disordered" evidence="2">
    <location>
        <begin position="1"/>
        <end position="62"/>
    </location>
</feature>
<keyword evidence="4" id="KW-1185">Reference proteome</keyword>
<protein>
    <submittedName>
        <fullName evidence="3">Uncharacterized protein</fullName>
    </submittedName>
</protein>
<evidence type="ECO:0000256" key="1">
    <source>
        <dbReference type="SAM" id="Coils"/>
    </source>
</evidence>
<feature type="coiled-coil region" evidence="1">
    <location>
        <begin position="495"/>
        <end position="529"/>
    </location>
</feature>
<accession>A0A8H5M8H6</accession>
<dbReference type="Proteomes" id="UP000518752">
    <property type="component" value="Unassembled WGS sequence"/>
</dbReference>
<dbReference type="EMBL" id="JAACJN010000042">
    <property type="protein sequence ID" value="KAF5384624.1"/>
    <property type="molecule type" value="Genomic_DNA"/>
</dbReference>
<gene>
    <name evidence="3" type="ORF">D9757_007510</name>
</gene>
<feature type="compositionally biased region" description="Basic residues" evidence="2">
    <location>
        <begin position="49"/>
        <end position="58"/>
    </location>
</feature>
<dbReference type="AlphaFoldDB" id="A0A8H5M8H6"/>
<feature type="region of interest" description="Disordered" evidence="2">
    <location>
        <begin position="755"/>
        <end position="798"/>
    </location>
</feature>
<keyword evidence="1" id="KW-0175">Coiled coil</keyword>
<dbReference type="OrthoDB" id="3260408at2759"/>
<reference evidence="3 4" key="1">
    <citation type="journal article" date="2020" name="ISME J.">
        <title>Uncovering the hidden diversity of litter-decomposition mechanisms in mushroom-forming fungi.</title>
        <authorList>
            <person name="Floudas D."/>
            <person name="Bentzer J."/>
            <person name="Ahren D."/>
            <person name="Johansson T."/>
            <person name="Persson P."/>
            <person name="Tunlid A."/>
        </authorList>
    </citation>
    <scope>NUCLEOTIDE SEQUENCE [LARGE SCALE GENOMIC DNA]</scope>
    <source>
        <strain evidence="3 4">CBS 406.79</strain>
    </source>
</reference>
<feature type="compositionally biased region" description="Polar residues" evidence="2">
    <location>
        <begin position="1"/>
        <end position="43"/>
    </location>
</feature>
<organism evidence="3 4">
    <name type="scientific">Collybiopsis confluens</name>
    <dbReference type="NCBI Taxonomy" id="2823264"/>
    <lineage>
        <taxon>Eukaryota</taxon>
        <taxon>Fungi</taxon>
        <taxon>Dikarya</taxon>
        <taxon>Basidiomycota</taxon>
        <taxon>Agaricomycotina</taxon>
        <taxon>Agaricomycetes</taxon>
        <taxon>Agaricomycetidae</taxon>
        <taxon>Agaricales</taxon>
        <taxon>Marasmiineae</taxon>
        <taxon>Omphalotaceae</taxon>
        <taxon>Collybiopsis</taxon>
    </lineage>
</organism>
<proteinExistence type="predicted"/>
<evidence type="ECO:0000313" key="4">
    <source>
        <dbReference type="Proteomes" id="UP000518752"/>
    </source>
</evidence>
<evidence type="ECO:0000313" key="3">
    <source>
        <dbReference type="EMBL" id="KAF5384624.1"/>
    </source>
</evidence>
<comment type="caution">
    <text evidence="3">The sequence shown here is derived from an EMBL/GenBank/DDBJ whole genome shotgun (WGS) entry which is preliminary data.</text>
</comment>
<name>A0A8H5M8H6_9AGAR</name>
<evidence type="ECO:0000256" key="2">
    <source>
        <dbReference type="SAM" id="MobiDB-lite"/>
    </source>
</evidence>
<sequence length="823" mass="91801">MVVNRKQNLTGAPNMVNSRSNSTQSLPRTKPTSNSKSISTAGPSISTLKKSKHKKSPKASKSSKSSSIVDRLIVYLLALSSIYALWICPSDTHLSNPLCRSLSQYRTHVLDPYVIPPIQQALSHPSIAPAVAHLQSVERVVTPVILRTHAAAQPYISKATHVIQATAAIAYGRVFVPVYNRHIQPSFQRYIYPQYAKYVLPRVQLVQSRIIDPYLGPLTFQAHFYTHKALHAIRRLYVAIAPRVQLAYVQARPHIQRLWETLRPHVLKAVESGTAALGLAWEKFGESRRQLVDPHVIRIWAKVVELSGSSATPSAFAATVSETVWSSTASVSDASTLSASVSETKATSSEAKSETPAPITPVVESVAASTSSTVVAVITASISEAAIPEEPALPVETLVSEEILVEPVAETTTPSPLATENPASEIVDSETYDDAEVVPEMEAKVEVEVPAQDEDLDDFFAELGIEEDEPVEADNDILYNDDDEVDETTTSLTPEESAEAQKIATAKKRAELERRLEKWQLDLNDLIKRRTKAFRKELVRVRKGAVRSLFPDPEKDNGDLENTLTHIRGEDVAGILGRFEKDSEKLLRGLESYLKKEEKAVGDASAIDFDDRMRRWYNVVGKVEERFKERLSELQEKVHWWYLEVRELEVQEYHRATAEIKVFAQKAQGEMGMPMAWLDDITYNDWQKYHDLMRSHEKFDEQIRIIQNGTHPSPPIDPLVPALDKLQMDLGDIQNGFNSRIRALGLQIHDILAPRPAEQKRTGDVPVTEEDESEQVSILPLDPSSTAPADQQDFDASNIIIGKSKEQMEEALSIAQEPVHEEL</sequence>